<dbReference type="PANTHER" id="PTHR47354:SF8">
    <property type="entry name" value="1,2-PHENYLACETYL-COA EPOXIDASE, SUBUNIT E"/>
    <property type="match status" value="1"/>
</dbReference>
<dbReference type="PANTHER" id="PTHR47354">
    <property type="entry name" value="NADH OXIDOREDUCTASE HCR"/>
    <property type="match status" value="1"/>
</dbReference>
<dbReference type="EMBL" id="SDWV01000004">
    <property type="protein sequence ID" value="RYC13355.1"/>
    <property type="molecule type" value="Genomic_DNA"/>
</dbReference>
<name>A0A4Q2T3M8_9ACTN</name>
<dbReference type="GO" id="GO:0046872">
    <property type="term" value="F:metal ion binding"/>
    <property type="evidence" value="ECO:0007669"/>
    <property type="project" value="UniProtKB-KW"/>
</dbReference>
<gene>
    <name evidence="15" type="ORF">EUA94_05655</name>
</gene>
<dbReference type="GO" id="GO:0050660">
    <property type="term" value="F:flavin adenine dinucleotide binding"/>
    <property type="evidence" value="ECO:0007669"/>
    <property type="project" value="TreeGrafter"/>
</dbReference>
<organism evidence="15 16">
    <name type="scientific">Nocardioides zhouii</name>
    <dbReference type="NCBI Taxonomy" id="1168729"/>
    <lineage>
        <taxon>Bacteria</taxon>
        <taxon>Bacillati</taxon>
        <taxon>Actinomycetota</taxon>
        <taxon>Actinomycetes</taxon>
        <taxon>Propionibacteriales</taxon>
        <taxon>Nocardioidaceae</taxon>
        <taxon>Nocardioides</taxon>
    </lineage>
</organism>
<feature type="transmembrane region" description="Helical" evidence="13">
    <location>
        <begin position="104"/>
        <end position="125"/>
    </location>
</feature>
<evidence type="ECO:0000256" key="11">
    <source>
        <dbReference type="ARBA" id="ARBA00023014"/>
    </source>
</evidence>
<keyword evidence="16" id="KW-1185">Reference proteome</keyword>
<protein>
    <submittedName>
        <fullName evidence="15">Oxidoreductase</fullName>
    </submittedName>
</protein>
<feature type="transmembrane region" description="Helical" evidence="13">
    <location>
        <begin position="209"/>
        <end position="229"/>
    </location>
</feature>
<evidence type="ECO:0000256" key="6">
    <source>
        <dbReference type="ARBA" id="ARBA00022723"/>
    </source>
</evidence>
<evidence type="ECO:0000256" key="8">
    <source>
        <dbReference type="ARBA" id="ARBA00022989"/>
    </source>
</evidence>
<dbReference type="InterPro" id="IPR017938">
    <property type="entry name" value="Riboflavin_synthase-like_b-brl"/>
</dbReference>
<dbReference type="OrthoDB" id="9801223at2"/>
<feature type="transmembrane region" description="Helical" evidence="13">
    <location>
        <begin position="145"/>
        <end position="167"/>
    </location>
</feature>
<dbReference type="InterPro" id="IPR017927">
    <property type="entry name" value="FAD-bd_FR_type"/>
</dbReference>
<dbReference type="Proteomes" id="UP000291101">
    <property type="component" value="Unassembled WGS sequence"/>
</dbReference>
<dbReference type="Gene3D" id="2.40.30.10">
    <property type="entry name" value="Translation factors"/>
    <property type="match status" value="1"/>
</dbReference>
<evidence type="ECO:0000259" key="14">
    <source>
        <dbReference type="PROSITE" id="PS51384"/>
    </source>
</evidence>
<keyword evidence="5" id="KW-0001">2Fe-2S</keyword>
<dbReference type="Pfam" id="PF01794">
    <property type="entry name" value="Ferric_reduct"/>
    <property type="match status" value="1"/>
</dbReference>
<dbReference type="InterPro" id="IPR039261">
    <property type="entry name" value="FNR_nucleotide-bd"/>
</dbReference>
<feature type="transmembrane region" description="Helical" evidence="13">
    <location>
        <begin position="24"/>
        <end position="46"/>
    </location>
</feature>
<keyword evidence="4 13" id="KW-0812">Transmembrane</keyword>
<evidence type="ECO:0000256" key="4">
    <source>
        <dbReference type="ARBA" id="ARBA00022692"/>
    </source>
</evidence>
<evidence type="ECO:0000256" key="2">
    <source>
        <dbReference type="ARBA" id="ARBA00004141"/>
    </source>
</evidence>
<comment type="caution">
    <text evidence="15">The sequence shown here is derived from an EMBL/GenBank/DDBJ whole genome shotgun (WGS) entry which is preliminary data.</text>
</comment>
<evidence type="ECO:0000256" key="9">
    <source>
        <dbReference type="ARBA" id="ARBA00023002"/>
    </source>
</evidence>
<keyword evidence="6" id="KW-0479">Metal-binding</keyword>
<dbReference type="PROSITE" id="PS51384">
    <property type="entry name" value="FAD_FR"/>
    <property type="match status" value="1"/>
</dbReference>
<evidence type="ECO:0000313" key="16">
    <source>
        <dbReference type="Proteomes" id="UP000291101"/>
    </source>
</evidence>
<accession>A0A4Q2T3M8</accession>
<evidence type="ECO:0000256" key="10">
    <source>
        <dbReference type="ARBA" id="ARBA00023004"/>
    </source>
</evidence>
<feature type="transmembrane region" description="Helical" evidence="13">
    <location>
        <begin position="66"/>
        <end position="84"/>
    </location>
</feature>
<keyword evidence="10" id="KW-0408">Iron</keyword>
<evidence type="ECO:0000256" key="12">
    <source>
        <dbReference type="ARBA" id="ARBA00023136"/>
    </source>
</evidence>
<evidence type="ECO:0000256" key="13">
    <source>
        <dbReference type="SAM" id="Phobius"/>
    </source>
</evidence>
<reference evidence="15 16" key="1">
    <citation type="submission" date="2019-01" db="EMBL/GenBank/DDBJ databases">
        <title>Novel species of Nocardioides.</title>
        <authorList>
            <person name="Liu Q."/>
            <person name="X Y.-H."/>
        </authorList>
    </citation>
    <scope>NUCLEOTIDE SEQUENCE [LARGE SCALE GENOMIC DNA]</scope>
    <source>
        <strain evidence="15 16">HLT2-9</strain>
    </source>
</reference>
<dbReference type="Gene3D" id="3.40.50.80">
    <property type="entry name" value="Nucleotide-binding domain of ferredoxin-NADP reductase (FNR) module"/>
    <property type="match status" value="1"/>
</dbReference>
<keyword evidence="9" id="KW-0560">Oxidoreductase</keyword>
<dbReference type="GO" id="GO:0016491">
    <property type="term" value="F:oxidoreductase activity"/>
    <property type="evidence" value="ECO:0007669"/>
    <property type="project" value="UniProtKB-KW"/>
</dbReference>
<keyword evidence="11" id="KW-0411">Iron-sulfur</keyword>
<dbReference type="RefSeq" id="WP_129425555.1">
    <property type="nucleotide sequence ID" value="NZ_SDWV01000004.1"/>
</dbReference>
<dbReference type="InterPro" id="IPR013130">
    <property type="entry name" value="Fe3_Rdtase_TM_dom"/>
</dbReference>
<keyword evidence="3" id="KW-0285">Flavoprotein</keyword>
<comment type="cofactor">
    <cofactor evidence="1">
        <name>FAD</name>
        <dbReference type="ChEBI" id="CHEBI:57692"/>
    </cofactor>
</comment>
<sequence length="466" mass="50402">MTLTQLPPPADVVRRLGVRARRDAGTRLAAGSALWLSLLLVTWWWVTGGGITQLGGWATGLESVGRITGLVSAVLLLAQVLLMARVPVLERAFGQDELARIHRLVGFTSFNLMLAHIVTITWGYAGGSLTATPRTLWDLVVNYPGMLLATAATVCLVMVVVTSIRAARRKLRYESWHLMHLYAYLGVGLAIPHQLWTGADFTSSTGRQVFWWSAWIAAAGSVLVWRVGLPLWRNLRHDLRVAAVVPEGDGTVSVHVTGRHLDRLPVEAGQFFTWRFGGRPGRSRGNPYSLSAAPDGRSLRITVQDVGDGSAATAGLTVGTRAWIEGPYGRLSPRARSRTQVLMIGAGVGITPLRALAEGLAYAPGEALLLYRSSGTPLFVDELTTLAQQRGLVVWGLPGRRRAADSWLGDGVDTATDLAALTAWVPDVADRDVYVCGPGPWADLVLRDLRAAGVPESHLHLETFGW</sequence>
<feature type="transmembrane region" description="Helical" evidence="13">
    <location>
        <begin position="179"/>
        <end position="197"/>
    </location>
</feature>
<proteinExistence type="predicted"/>
<evidence type="ECO:0000256" key="3">
    <source>
        <dbReference type="ARBA" id="ARBA00022630"/>
    </source>
</evidence>
<comment type="subcellular location">
    <subcellularLocation>
        <location evidence="2">Membrane</location>
        <topology evidence="2">Multi-pass membrane protein</topology>
    </subcellularLocation>
</comment>
<evidence type="ECO:0000256" key="7">
    <source>
        <dbReference type="ARBA" id="ARBA00022827"/>
    </source>
</evidence>
<dbReference type="PRINTS" id="PR00410">
    <property type="entry name" value="PHEHYDRXLASE"/>
</dbReference>
<dbReference type="InterPro" id="IPR050415">
    <property type="entry name" value="MRET"/>
</dbReference>
<evidence type="ECO:0000256" key="5">
    <source>
        <dbReference type="ARBA" id="ARBA00022714"/>
    </source>
</evidence>
<keyword evidence="7" id="KW-0274">FAD</keyword>
<dbReference type="GO" id="GO:0051537">
    <property type="term" value="F:2 iron, 2 sulfur cluster binding"/>
    <property type="evidence" value="ECO:0007669"/>
    <property type="project" value="UniProtKB-KW"/>
</dbReference>
<evidence type="ECO:0000313" key="15">
    <source>
        <dbReference type="EMBL" id="RYC13355.1"/>
    </source>
</evidence>
<dbReference type="GO" id="GO:0016020">
    <property type="term" value="C:membrane"/>
    <property type="evidence" value="ECO:0007669"/>
    <property type="project" value="UniProtKB-SubCell"/>
</dbReference>
<dbReference type="SUPFAM" id="SSF52343">
    <property type="entry name" value="Ferredoxin reductase-like, C-terminal NADP-linked domain"/>
    <property type="match status" value="1"/>
</dbReference>
<keyword evidence="8 13" id="KW-1133">Transmembrane helix</keyword>
<dbReference type="SUPFAM" id="SSF63380">
    <property type="entry name" value="Riboflavin synthase domain-like"/>
    <property type="match status" value="1"/>
</dbReference>
<evidence type="ECO:0000256" key="1">
    <source>
        <dbReference type="ARBA" id="ARBA00001974"/>
    </source>
</evidence>
<feature type="domain" description="FAD-binding FR-type" evidence="14">
    <location>
        <begin position="234"/>
        <end position="334"/>
    </location>
</feature>
<dbReference type="AlphaFoldDB" id="A0A4Q2T3M8"/>
<keyword evidence="12 13" id="KW-0472">Membrane</keyword>